<dbReference type="AlphaFoldDB" id="A0A5C5WHP3"/>
<keyword evidence="1" id="KW-0472">Membrane</keyword>
<feature type="transmembrane region" description="Helical" evidence="1">
    <location>
        <begin position="70"/>
        <end position="88"/>
    </location>
</feature>
<feature type="transmembrane region" description="Helical" evidence="1">
    <location>
        <begin position="532"/>
        <end position="550"/>
    </location>
</feature>
<protein>
    <submittedName>
        <fullName evidence="2">Uncharacterized protein</fullName>
    </submittedName>
</protein>
<keyword evidence="1" id="KW-1133">Transmembrane helix</keyword>
<evidence type="ECO:0000313" key="3">
    <source>
        <dbReference type="Proteomes" id="UP000316598"/>
    </source>
</evidence>
<feature type="transmembrane region" description="Helical" evidence="1">
    <location>
        <begin position="299"/>
        <end position="316"/>
    </location>
</feature>
<feature type="transmembrane region" description="Helical" evidence="1">
    <location>
        <begin position="197"/>
        <end position="216"/>
    </location>
</feature>
<organism evidence="2 3">
    <name type="scientific">Rubripirellula amarantea</name>
    <dbReference type="NCBI Taxonomy" id="2527999"/>
    <lineage>
        <taxon>Bacteria</taxon>
        <taxon>Pseudomonadati</taxon>
        <taxon>Planctomycetota</taxon>
        <taxon>Planctomycetia</taxon>
        <taxon>Pirellulales</taxon>
        <taxon>Pirellulaceae</taxon>
        <taxon>Rubripirellula</taxon>
    </lineage>
</organism>
<reference evidence="2 3" key="1">
    <citation type="submission" date="2019-02" db="EMBL/GenBank/DDBJ databases">
        <title>Deep-cultivation of Planctomycetes and their phenomic and genomic characterization uncovers novel biology.</title>
        <authorList>
            <person name="Wiegand S."/>
            <person name="Jogler M."/>
            <person name="Boedeker C."/>
            <person name="Pinto D."/>
            <person name="Vollmers J."/>
            <person name="Rivas-Marin E."/>
            <person name="Kohn T."/>
            <person name="Peeters S.H."/>
            <person name="Heuer A."/>
            <person name="Rast P."/>
            <person name="Oberbeckmann S."/>
            <person name="Bunk B."/>
            <person name="Jeske O."/>
            <person name="Meyerdierks A."/>
            <person name="Storesund J.E."/>
            <person name="Kallscheuer N."/>
            <person name="Luecker S."/>
            <person name="Lage O.M."/>
            <person name="Pohl T."/>
            <person name="Merkel B.J."/>
            <person name="Hornburger P."/>
            <person name="Mueller R.-W."/>
            <person name="Bruemmer F."/>
            <person name="Labrenz M."/>
            <person name="Spormann A.M."/>
            <person name="Op Den Camp H."/>
            <person name="Overmann J."/>
            <person name="Amann R."/>
            <person name="Jetten M.S.M."/>
            <person name="Mascher T."/>
            <person name="Medema M.H."/>
            <person name="Devos D.P."/>
            <person name="Kaster A.-K."/>
            <person name="Ovreas L."/>
            <person name="Rohde M."/>
            <person name="Galperin M.Y."/>
            <person name="Jogler C."/>
        </authorList>
    </citation>
    <scope>NUCLEOTIDE SEQUENCE [LARGE SCALE GENOMIC DNA]</scope>
    <source>
        <strain evidence="2 3">Pla22</strain>
    </source>
</reference>
<feature type="transmembrane region" description="Helical" evidence="1">
    <location>
        <begin position="562"/>
        <end position="580"/>
    </location>
</feature>
<evidence type="ECO:0000313" key="2">
    <source>
        <dbReference type="EMBL" id="TWT49523.1"/>
    </source>
</evidence>
<feature type="transmembrane region" description="Helical" evidence="1">
    <location>
        <begin position="353"/>
        <end position="371"/>
    </location>
</feature>
<feature type="transmembrane region" description="Helical" evidence="1">
    <location>
        <begin position="646"/>
        <end position="665"/>
    </location>
</feature>
<keyword evidence="1" id="KW-0812">Transmembrane</keyword>
<gene>
    <name evidence="2" type="ORF">Pla22_47200</name>
</gene>
<evidence type="ECO:0000256" key="1">
    <source>
        <dbReference type="SAM" id="Phobius"/>
    </source>
</evidence>
<feature type="transmembrane region" description="Helical" evidence="1">
    <location>
        <begin position="507"/>
        <end position="526"/>
    </location>
</feature>
<feature type="transmembrane region" description="Helical" evidence="1">
    <location>
        <begin position="131"/>
        <end position="153"/>
    </location>
</feature>
<keyword evidence="3" id="KW-1185">Reference proteome</keyword>
<name>A0A5C5WHP3_9BACT</name>
<dbReference type="Proteomes" id="UP000316598">
    <property type="component" value="Unassembled WGS sequence"/>
</dbReference>
<proteinExistence type="predicted"/>
<accession>A0A5C5WHP3</accession>
<comment type="caution">
    <text evidence="2">The sequence shown here is derived from an EMBL/GenBank/DDBJ whole genome shotgun (WGS) entry which is preliminary data.</text>
</comment>
<feature type="transmembrane region" description="Helical" evidence="1">
    <location>
        <begin position="94"/>
        <end position="119"/>
    </location>
</feature>
<feature type="transmembrane region" description="Helical" evidence="1">
    <location>
        <begin position="322"/>
        <end position="346"/>
    </location>
</feature>
<feature type="transmembrane region" description="Helical" evidence="1">
    <location>
        <begin position="383"/>
        <end position="408"/>
    </location>
</feature>
<feature type="transmembrane region" description="Helical" evidence="1">
    <location>
        <begin position="677"/>
        <end position="697"/>
    </location>
</feature>
<feature type="transmembrane region" description="Helical" evidence="1">
    <location>
        <begin position="40"/>
        <end position="58"/>
    </location>
</feature>
<dbReference type="EMBL" id="SJPI01000003">
    <property type="protein sequence ID" value="TWT49523.1"/>
    <property type="molecule type" value="Genomic_DNA"/>
</dbReference>
<sequence length="849" mass="92884">MSCVNSSPQRQSRRPVQTDLDRAAAERQRSGVASHPHRCFALAIMGVLFSIALSALVFLGCRAAGRDSDLFPCLVSVVSAWGFASIVGRLSGRWLSVAVLISTCGSILLGKSLIGLQLLPDSSLREIMGGTATVTNASFCLLAPIVGAALAGMTEMAGMTDRWSGWSLDEQNNEGKRDELEMRDEPTVDARVPFTPIGWAAMAAWLLLVAVFYTIGGTGDRTGFRMITVPYDELSANQSLLGFSVSMANRPMMVETISAVDQVTWFAGGVRSDSNFRFLRSGYAFLAAQFSPICSPRNSLLVVNFLSWLVCLGVLWRLADRWFMSSVAAAFSVCIGAVGLGFGVLVNDTTPHLLSFAMYFVGIAMISEFSLGNQRQNWQTHLLFGLVFGSMSLAYNVAQMLLLVYLAVSFRTQRLAHLLAATSLALLFRPVLRWILPGLGINVVEVEGAYLSRAIDHWRESFEQGIVHFVGDVVRYTAEIVTSLESPWTLALGVLGLLMIRDRSRLWLCFMTIASPVAACLVFAPVATARGYVVFGASVVIYLGAGFLFANLIKRPGKQRVVAWLCLATLCVGQLAWTTSHYRGWTAPSKAFFLGWDQGSPLLTESPVLLNMTGNEPLPKVFGGNASFVDGGAIETALASEVFPRWLVLAQLSRLPFVAAVLLVVNSLPIQRPTRRWSSGLIVVWFLITSLISFAVVDQQPFVFDCMNAIELGEKEAMTYEVDVSEDVRREMSLVMTAHPDANIELYLGASQSVDVRWQADDKDVAIQQNDRGLRQVLLAKDSELISHSQRWKFSIAGVPGQRATLGGWQRVELQGRRLVSDGEAKMTLPGIEVRIRDRATGVLMLAVF</sequence>